<dbReference type="PANTHER" id="PTHR31286:SF180">
    <property type="entry name" value="OS10G0362600 PROTEIN"/>
    <property type="match status" value="1"/>
</dbReference>
<dbReference type="Proteomes" id="UP000036987">
    <property type="component" value="Unassembled WGS sequence"/>
</dbReference>
<proteinExistence type="predicted"/>
<dbReference type="OrthoDB" id="994333at2759"/>
<dbReference type="PANTHER" id="PTHR31286">
    <property type="entry name" value="GLYCINE-RICH CELL WALL STRUCTURAL PROTEIN 1.8-LIKE"/>
    <property type="match status" value="1"/>
</dbReference>
<protein>
    <submittedName>
        <fullName evidence="1">Uncharacterized protein</fullName>
    </submittedName>
</protein>
<keyword evidence="2" id="KW-1185">Reference proteome</keyword>
<name>A0A0K9PLN0_ZOSMR</name>
<evidence type="ECO:0000313" key="2">
    <source>
        <dbReference type="Proteomes" id="UP000036987"/>
    </source>
</evidence>
<sequence>MATAVGGLRFSGEDKSSGFNNFSKVVGSPSRYKGDRRGRPVLVDRPTLKNLFQRMEGKSCRGFFWPINGFTPNYIQRRKFFFRTKDEDIVHRNLMLARDGLLQPPRTSGEKERRARVKNGVGSEEDLPFLENQIRLETERREKAKVNAWKYKPSFASLLKPAPVSEDPIIQDLAYIKLMENRGTMGALLVENQLEKIKRKYKGTIVVRKLSVEKIEGNYAAQFVKVNWGIPDDQFHIQVRNYRVFLIIFNRTEDYEKVKNARDTWMRGVYTIVRGWKEGKGSARERIETLPIWVTLPKFPVHLWDTTIFSSIGSVLGVPIRVDAHTAKAPNSETARILVKREAFGDFPKEVPIFIK</sequence>
<accession>A0A0K9PLN0</accession>
<reference evidence="2" key="1">
    <citation type="journal article" date="2016" name="Nature">
        <title>The genome of the seagrass Zostera marina reveals angiosperm adaptation to the sea.</title>
        <authorList>
            <person name="Olsen J.L."/>
            <person name="Rouze P."/>
            <person name="Verhelst B."/>
            <person name="Lin Y.-C."/>
            <person name="Bayer T."/>
            <person name="Collen J."/>
            <person name="Dattolo E."/>
            <person name="De Paoli E."/>
            <person name="Dittami S."/>
            <person name="Maumus F."/>
            <person name="Michel G."/>
            <person name="Kersting A."/>
            <person name="Lauritano C."/>
            <person name="Lohaus R."/>
            <person name="Toepel M."/>
            <person name="Tonon T."/>
            <person name="Vanneste K."/>
            <person name="Amirebrahimi M."/>
            <person name="Brakel J."/>
            <person name="Bostroem C."/>
            <person name="Chovatia M."/>
            <person name="Grimwood J."/>
            <person name="Jenkins J.W."/>
            <person name="Jueterbock A."/>
            <person name="Mraz A."/>
            <person name="Stam W.T."/>
            <person name="Tice H."/>
            <person name="Bornberg-Bauer E."/>
            <person name="Green P.J."/>
            <person name="Pearson G.A."/>
            <person name="Procaccini G."/>
            <person name="Duarte C.M."/>
            <person name="Schmutz J."/>
            <person name="Reusch T.B.H."/>
            <person name="Van de Peer Y."/>
        </authorList>
    </citation>
    <scope>NUCLEOTIDE SEQUENCE [LARGE SCALE GENOMIC DNA]</scope>
    <source>
        <strain evidence="2">cv. Finnish</strain>
    </source>
</reference>
<organism evidence="1 2">
    <name type="scientific">Zostera marina</name>
    <name type="common">Eelgrass</name>
    <dbReference type="NCBI Taxonomy" id="29655"/>
    <lineage>
        <taxon>Eukaryota</taxon>
        <taxon>Viridiplantae</taxon>
        <taxon>Streptophyta</taxon>
        <taxon>Embryophyta</taxon>
        <taxon>Tracheophyta</taxon>
        <taxon>Spermatophyta</taxon>
        <taxon>Magnoliopsida</taxon>
        <taxon>Liliopsida</taxon>
        <taxon>Zosteraceae</taxon>
        <taxon>Zostera</taxon>
    </lineage>
</organism>
<dbReference type="EMBL" id="LFYR01000740">
    <property type="protein sequence ID" value="KMZ69886.1"/>
    <property type="molecule type" value="Genomic_DNA"/>
</dbReference>
<comment type="caution">
    <text evidence="1">The sequence shown here is derived from an EMBL/GenBank/DDBJ whole genome shotgun (WGS) entry which is preliminary data.</text>
</comment>
<dbReference type="AlphaFoldDB" id="A0A0K9PLN0"/>
<dbReference type="InterPro" id="IPR040256">
    <property type="entry name" value="At4g02000-like"/>
</dbReference>
<evidence type="ECO:0000313" key="1">
    <source>
        <dbReference type="EMBL" id="KMZ69886.1"/>
    </source>
</evidence>
<gene>
    <name evidence="1" type="ORF">ZOSMA_203G00080</name>
</gene>